<keyword evidence="2 4" id="KW-0732">Signal</keyword>
<dbReference type="PANTHER" id="PTHR43248">
    <property type="entry name" value="2-SUCCINYL-6-HYDROXY-2,4-CYCLOHEXADIENE-1-CARBOXYLATE SYNTHASE"/>
    <property type="match status" value="1"/>
</dbReference>
<dbReference type="Gene3D" id="3.40.50.1820">
    <property type="entry name" value="alpha/beta hydrolase"/>
    <property type="match status" value="1"/>
</dbReference>
<dbReference type="SUPFAM" id="SSF53474">
    <property type="entry name" value="alpha/beta-Hydrolases"/>
    <property type="match status" value="1"/>
</dbReference>
<organism evidence="6 7">
    <name type="scientific">Nocardia ninae NBRC 108245</name>
    <dbReference type="NCBI Taxonomy" id="1210091"/>
    <lineage>
        <taxon>Bacteria</taxon>
        <taxon>Bacillati</taxon>
        <taxon>Actinomycetota</taxon>
        <taxon>Actinomycetes</taxon>
        <taxon>Mycobacteriales</taxon>
        <taxon>Nocardiaceae</taxon>
        <taxon>Nocardia</taxon>
    </lineage>
</organism>
<dbReference type="Pfam" id="PF00561">
    <property type="entry name" value="Abhydrolase_1"/>
    <property type="match status" value="1"/>
</dbReference>
<dbReference type="InterPro" id="IPR029058">
    <property type="entry name" value="AB_hydrolase_fold"/>
</dbReference>
<name>A0A511MF22_9NOCA</name>
<dbReference type="RefSeq" id="WP_222595101.1">
    <property type="nucleotide sequence ID" value="NZ_BJXA01000023.1"/>
</dbReference>
<comment type="similarity">
    <text evidence="1">Belongs to the peptidase S33 family.</text>
</comment>
<protein>
    <submittedName>
        <fullName evidence="6">Alpha/beta hydrolase</fullName>
    </submittedName>
</protein>
<dbReference type="Proteomes" id="UP000321424">
    <property type="component" value="Unassembled WGS sequence"/>
</dbReference>
<feature type="domain" description="AB hydrolase-1" evidence="5">
    <location>
        <begin position="106"/>
        <end position="486"/>
    </location>
</feature>
<dbReference type="AlphaFoldDB" id="A0A511MF22"/>
<dbReference type="PROSITE" id="PS51257">
    <property type="entry name" value="PROKAR_LIPOPROTEIN"/>
    <property type="match status" value="1"/>
</dbReference>
<feature type="chain" id="PRO_5039232819" evidence="4">
    <location>
        <begin position="29"/>
        <end position="515"/>
    </location>
</feature>
<evidence type="ECO:0000256" key="2">
    <source>
        <dbReference type="ARBA" id="ARBA00022729"/>
    </source>
</evidence>
<evidence type="ECO:0000256" key="4">
    <source>
        <dbReference type="SAM" id="SignalP"/>
    </source>
</evidence>
<keyword evidence="7" id="KW-1185">Reference proteome</keyword>
<dbReference type="GO" id="GO:0016787">
    <property type="term" value="F:hydrolase activity"/>
    <property type="evidence" value="ECO:0007669"/>
    <property type="project" value="UniProtKB-KW"/>
</dbReference>
<evidence type="ECO:0000256" key="1">
    <source>
        <dbReference type="ARBA" id="ARBA00010088"/>
    </source>
</evidence>
<evidence type="ECO:0000256" key="3">
    <source>
        <dbReference type="ARBA" id="ARBA00022801"/>
    </source>
</evidence>
<evidence type="ECO:0000313" key="6">
    <source>
        <dbReference type="EMBL" id="GEM39260.1"/>
    </source>
</evidence>
<proteinExistence type="inferred from homology"/>
<sequence length="515" mass="54724">MRTLGMIRGAATAAMAVAVVLTAGCTTATPEGGAVADDPKLDRFMAQKLEFGPCDDPRIGLPAAAVAMSECAKLEVPLDYQEPEGKTIELGLLRVRSTGTDRIGSLLVNPGGPGYPAMSYAAAFAAIWTGTPVRDRFDIVGFDPRGVGISEPVIDCYTDIQRENDAPVSAIAAAGIPWTAEGARELVEQCAQGSGGTEMLAHLGTRDVARDMDVLRAALGDKKLSYAGSSYGTRLGAVYAEIFPENVRALINDSAMDPTKNTRERNLQQAEGMQRTFEKIAAFCATQPDCPLGDDPAQATTVAQHLLRPLLDNPIRMADGRELTHYKAVEGFVSALYLETSWPRLISGFAQLAQGRGDELLALRDVFAGRTATGEYPNTFEATLAINCDDEERLTPDQATDLIKAMNATTPVLDPGIDIQTHHGCEAWPGKSTLGFPYATNIKGLPQTLVIAVTGDPLTPYDGSANLANALGARLLTVDGEQHGALLARNPCISGLAADYLIDLHLPAENPRCSL</sequence>
<dbReference type="InterPro" id="IPR051601">
    <property type="entry name" value="Serine_prot/Carboxylest_S33"/>
</dbReference>
<reference evidence="6 7" key="1">
    <citation type="submission" date="2019-07" db="EMBL/GenBank/DDBJ databases">
        <title>Whole genome shotgun sequence of Nocardia ninae NBRC 108245.</title>
        <authorList>
            <person name="Hosoyama A."/>
            <person name="Uohara A."/>
            <person name="Ohji S."/>
            <person name="Ichikawa N."/>
        </authorList>
    </citation>
    <scope>NUCLEOTIDE SEQUENCE [LARGE SCALE GENOMIC DNA]</scope>
    <source>
        <strain evidence="6 7">NBRC 108245</strain>
    </source>
</reference>
<accession>A0A511MF22</accession>
<dbReference type="PANTHER" id="PTHR43248:SF29">
    <property type="entry name" value="TRIPEPTIDYL AMINOPEPTIDASE"/>
    <property type="match status" value="1"/>
</dbReference>
<feature type="signal peptide" evidence="4">
    <location>
        <begin position="1"/>
        <end position="28"/>
    </location>
</feature>
<evidence type="ECO:0000313" key="7">
    <source>
        <dbReference type="Proteomes" id="UP000321424"/>
    </source>
</evidence>
<dbReference type="EMBL" id="BJXA01000023">
    <property type="protein sequence ID" value="GEM39260.1"/>
    <property type="molecule type" value="Genomic_DNA"/>
</dbReference>
<dbReference type="InterPro" id="IPR000073">
    <property type="entry name" value="AB_hydrolase_1"/>
</dbReference>
<comment type="caution">
    <text evidence="6">The sequence shown here is derived from an EMBL/GenBank/DDBJ whole genome shotgun (WGS) entry which is preliminary data.</text>
</comment>
<gene>
    <name evidence="6" type="ORF">NN4_37790</name>
</gene>
<keyword evidence="3 6" id="KW-0378">Hydrolase</keyword>
<evidence type="ECO:0000259" key="5">
    <source>
        <dbReference type="Pfam" id="PF00561"/>
    </source>
</evidence>